<evidence type="ECO:0000313" key="1">
    <source>
        <dbReference type="EMBL" id="TDX83170.1"/>
    </source>
</evidence>
<dbReference type="Proteomes" id="UP000295313">
    <property type="component" value="Unassembled WGS sequence"/>
</dbReference>
<protein>
    <submittedName>
        <fullName evidence="1">Uncharacterized protein</fullName>
    </submittedName>
</protein>
<dbReference type="EMBL" id="SOEO01000003">
    <property type="protein sequence ID" value="TDX83170.1"/>
    <property type="molecule type" value="Genomic_DNA"/>
</dbReference>
<comment type="caution">
    <text evidence="1">The sequence shown here is derived from an EMBL/GenBank/DDBJ whole genome shotgun (WGS) entry which is preliminary data.</text>
</comment>
<proteinExistence type="predicted"/>
<dbReference type="AlphaFoldDB" id="A0A4R8I5A6"/>
<accession>A0A4R8I5A6</accession>
<gene>
    <name evidence="1" type="ORF">B0I22_3238</name>
</gene>
<organism evidence="1 2">
    <name type="scientific">Epilithonimonas xixisoli</name>
    <dbReference type="NCBI Taxonomy" id="1476462"/>
    <lineage>
        <taxon>Bacteria</taxon>
        <taxon>Pseudomonadati</taxon>
        <taxon>Bacteroidota</taxon>
        <taxon>Flavobacteriia</taxon>
        <taxon>Flavobacteriales</taxon>
        <taxon>Weeksellaceae</taxon>
        <taxon>Chryseobacterium group</taxon>
        <taxon>Epilithonimonas</taxon>
    </lineage>
</organism>
<reference evidence="1 2" key="1">
    <citation type="submission" date="2019-03" db="EMBL/GenBank/DDBJ databases">
        <title>Genomic Encyclopedia of Type Strains, Phase III (KMG-III): the genomes of soil and plant-associated and newly described type strains.</title>
        <authorList>
            <person name="Whitman W."/>
        </authorList>
    </citation>
    <scope>NUCLEOTIDE SEQUENCE [LARGE SCALE GENOMIC DNA]</scope>
    <source>
        <strain evidence="1 2">CGMCC 1.12802</strain>
    </source>
</reference>
<name>A0A4R8I5A6_9FLAO</name>
<dbReference type="RefSeq" id="WP_133946266.1">
    <property type="nucleotide sequence ID" value="NZ_SOEO01000003.1"/>
</dbReference>
<keyword evidence="2" id="KW-1185">Reference proteome</keyword>
<sequence length="254" mass="28893">MNDTEKLINLLKLGLDDGFKRLKTPRSIPVVGPIDYENAMDMLKKFASEKFDDGSLISNSYMMKEEVQEELVKSLSPPKINTLTLHLIIVSKDFHQDLNRKDVHLQFAFEVNNKKEYYIGLNTDKLIKLSGDKFQEFQANFETSSLCKSLDKFIFNNTKGIHSKNTRKIIIDDIESGKNIVLGELGKENSKAIFMHPAIQTLALNKLEDLDEKNILQLFSFGLISSSVELKNEETAITFGPPVDDKYRNCPPLC</sequence>
<evidence type="ECO:0000313" key="2">
    <source>
        <dbReference type="Proteomes" id="UP000295313"/>
    </source>
</evidence>